<dbReference type="InterPro" id="IPR006560">
    <property type="entry name" value="AWS_dom"/>
</dbReference>
<feature type="region of interest" description="Disordered" evidence="8">
    <location>
        <begin position="606"/>
        <end position="628"/>
    </location>
</feature>
<feature type="region of interest" description="Disordered" evidence="8">
    <location>
        <begin position="263"/>
        <end position="344"/>
    </location>
</feature>
<dbReference type="OrthoDB" id="422362at2759"/>
<name>U1GEP5_ENDPU</name>
<accession>U1GEP5</accession>
<dbReference type="PROSITE" id="PS50280">
    <property type="entry name" value="SET"/>
    <property type="match status" value="1"/>
</dbReference>
<dbReference type="EMBL" id="KE721304">
    <property type="protein sequence ID" value="ERF70573.1"/>
    <property type="molecule type" value="Genomic_DNA"/>
</dbReference>
<keyword evidence="5" id="KW-0808">Transferase</keyword>
<feature type="compositionally biased region" description="Low complexity" evidence="8">
    <location>
        <begin position="65"/>
        <end position="78"/>
    </location>
</feature>
<dbReference type="eggNOG" id="KOG1083">
    <property type="taxonomic scope" value="Eukaryota"/>
</dbReference>
<feature type="domain" description="SET" evidence="9">
    <location>
        <begin position="467"/>
        <end position="583"/>
    </location>
</feature>
<gene>
    <name evidence="12" type="ORF">EPUS_07870</name>
</gene>
<dbReference type="PROSITE" id="PS51215">
    <property type="entry name" value="AWS"/>
    <property type="match status" value="1"/>
</dbReference>
<evidence type="ECO:0000256" key="7">
    <source>
        <dbReference type="ARBA" id="ARBA00023242"/>
    </source>
</evidence>
<feature type="domain" description="Post-SET" evidence="10">
    <location>
        <begin position="591"/>
        <end position="607"/>
    </location>
</feature>
<feature type="compositionally biased region" description="Basic and acidic residues" evidence="8">
    <location>
        <begin position="283"/>
        <end position="295"/>
    </location>
</feature>
<feature type="domain" description="AWS" evidence="11">
    <location>
        <begin position="411"/>
        <end position="456"/>
    </location>
</feature>
<reference evidence="13" key="1">
    <citation type="journal article" date="2014" name="BMC Genomics">
        <title>Genome characteristics reveal the impact of lichenization on lichen-forming fungus Endocarpon pusillum Hedwig (Verrucariales, Ascomycota).</title>
        <authorList>
            <person name="Wang Y.-Y."/>
            <person name="Liu B."/>
            <person name="Zhang X.-Y."/>
            <person name="Zhou Q.-M."/>
            <person name="Zhang T."/>
            <person name="Li H."/>
            <person name="Yu Y.-F."/>
            <person name="Zhang X.-L."/>
            <person name="Hao X.-Y."/>
            <person name="Wang M."/>
            <person name="Wang L."/>
            <person name="Wei J.-C."/>
        </authorList>
    </citation>
    <scope>NUCLEOTIDE SEQUENCE [LARGE SCALE GENOMIC DNA]</scope>
    <source>
        <strain evidence="13">Z07020 / HMAS-L-300199</strain>
    </source>
</reference>
<dbReference type="FunFam" id="2.170.270.10:FF:000037">
    <property type="entry name" value="Histone-lysine N-methyltransferase"/>
    <property type="match status" value="1"/>
</dbReference>
<evidence type="ECO:0000259" key="11">
    <source>
        <dbReference type="PROSITE" id="PS51215"/>
    </source>
</evidence>
<dbReference type="SMART" id="SM00570">
    <property type="entry name" value="AWS"/>
    <property type="match status" value="1"/>
</dbReference>
<evidence type="ECO:0008006" key="14">
    <source>
        <dbReference type="Google" id="ProtNLM"/>
    </source>
</evidence>
<feature type="region of interest" description="Disordered" evidence="8">
    <location>
        <begin position="1"/>
        <end position="105"/>
    </location>
</feature>
<evidence type="ECO:0000259" key="10">
    <source>
        <dbReference type="PROSITE" id="PS50868"/>
    </source>
</evidence>
<feature type="compositionally biased region" description="Basic and acidic residues" evidence="8">
    <location>
        <begin position="609"/>
        <end position="622"/>
    </location>
</feature>
<dbReference type="InterPro" id="IPR001214">
    <property type="entry name" value="SET_dom"/>
</dbReference>
<evidence type="ECO:0000256" key="4">
    <source>
        <dbReference type="ARBA" id="ARBA00022603"/>
    </source>
</evidence>
<dbReference type="RefSeq" id="XP_007803779.1">
    <property type="nucleotide sequence ID" value="XM_007805588.1"/>
</dbReference>
<dbReference type="Proteomes" id="UP000019373">
    <property type="component" value="Unassembled WGS sequence"/>
</dbReference>
<proteinExistence type="predicted"/>
<dbReference type="PANTHER" id="PTHR22884">
    <property type="entry name" value="SET DOMAIN PROTEINS"/>
    <property type="match status" value="1"/>
</dbReference>
<feature type="compositionally biased region" description="Basic and acidic residues" evidence="8">
    <location>
        <begin position="325"/>
        <end position="344"/>
    </location>
</feature>
<dbReference type="Pfam" id="PF17907">
    <property type="entry name" value="AWS"/>
    <property type="match status" value="1"/>
</dbReference>
<feature type="region of interest" description="Disordered" evidence="8">
    <location>
        <begin position="192"/>
        <end position="223"/>
    </location>
</feature>
<feature type="compositionally biased region" description="Polar residues" evidence="8">
    <location>
        <begin position="667"/>
        <end position="689"/>
    </location>
</feature>
<dbReference type="InterPro" id="IPR003616">
    <property type="entry name" value="Post-SET_dom"/>
</dbReference>
<dbReference type="SUPFAM" id="SSF82199">
    <property type="entry name" value="SET domain"/>
    <property type="match status" value="1"/>
</dbReference>
<comment type="subcellular location">
    <subcellularLocation>
        <location evidence="2">Chromosome</location>
    </subcellularLocation>
    <subcellularLocation>
        <location evidence="1">Nucleus</location>
    </subcellularLocation>
</comment>
<dbReference type="SMART" id="SM00508">
    <property type="entry name" value="PostSET"/>
    <property type="match status" value="1"/>
</dbReference>
<protein>
    <recommendedName>
        <fullName evidence="14">Histone-lysine N-methyltransferase</fullName>
    </recommendedName>
</protein>
<evidence type="ECO:0000313" key="12">
    <source>
        <dbReference type="EMBL" id="ERF70573.1"/>
    </source>
</evidence>
<dbReference type="InterPro" id="IPR046341">
    <property type="entry name" value="SET_dom_sf"/>
</dbReference>
<evidence type="ECO:0000256" key="3">
    <source>
        <dbReference type="ARBA" id="ARBA00022454"/>
    </source>
</evidence>
<feature type="compositionally biased region" description="Low complexity" evidence="8">
    <location>
        <begin position="741"/>
        <end position="751"/>
    </location>
</feature>
<evidence type="ECO:0000256" key="1">
    <source>
        <dbReference type="ARBA" id="ARBA00004123"/>
    </source>
</evidence>
<evidence type="ECO:0000259" key="9">
    <source>
        <dbReference type="PROSITE" id="PS50280"/>
    </source>
</evidence>
<dbReference type="OMA" id="NGKPRMA"/>
<dbReference type="GO" id="GO:0042054">
    <property type="term" value="F:histone methyltransferase activity"/>
    <property type="evidence" value="ECO:0007669"/>
    <property type="project" value="InterPro"/>
</dbReference>
<evidence type="ECO:0000256" key="5">
    <source>
        <dbReference type="ARBA" id="ARBA00022679"/>
    </source>
</evidence>
<evidence type="ECO:0000256" key="2">
    <source>
        <dbReference type="ARBA" id="ARBA00004286"/>
    </source>
</evidence>
<organism evidence="12 13">
    <name type="scientific">Endocarpon pusillum (strain Z07020 / HMAS-L-300199)</name>
    <name type="common">Lichen-forming fungus</name>
    <dbReference type="NCBI Taxonomy" id="1263415"/>
    <lineage>
        <taxon>Eukaryota</taxon>
        <taxon>Fungi</taxon>
        <taxon>Dikarya</taxon>
        <taxon>Ascomycota</taxon>
        <taxon>Pezizomycotina</taxon>
        <taxon>Eurotiomycetes</taxon>
        <taxon>Chaetothyriomycetidae</taxon>
        <taxon>Verrucariales</taxon>
        <taxon>Verrucariaceae</taxon>
        <taxon>Endocarpon</taxon>
    </lineage>
</organism>
<dbReference type="GO" id="GO:0005694">
    <property type="term" value="C:chromosome"/>
    <property type="evidence" value="ECO:0007669"/>
    <property type="project" value="UniProtKB-SubCell"/>
</dbReference>
<evidence type="ECO:0000256" key="8">
    <source>
        <dbReference type="SAM" id="MobiDB-lite"/>
    </source>
</evidence>
<keyword evidence="4" id="KW-0489">Methyltransferase</keyword>
<dbReference type="Pfam" id="PF00856">
    <property type="entry name" value="SET"/>
    <property type="match status" value="1"/>
</dbReference>
<feature type="region of interest" description="Disordered" evidence="8">
    <location>
        <begin position="666"/>
        <end position="697"/>
    </location>
</feature>
<dbReference type="SMART" id="SM00317">
    <property type="entry name" value="SET"/>
    <property type="match status" value="1"/>
</dbReference>
<dbReference type="HOGENOM" id="CLU_004379_3_0_1"/>
<evidence type="ECO:0000256" key="6">
    <source>
        <dbReference type="ARBA" id="ARBA00022691"/>
    </source>
</evidence>
<dbReference type="PROSITE" id="PS50868">
    <property type="entry name" value="POST_SET"/>
    <property type="match status" value="1"/>
</dbReference>
<dbReference type="GO" id="GO:0032259">
    <property type="term" value="P:methylation"/>
    <property type="evidence" value="ECO:0007669"/>
    <property type="project" value="UniProtKB-KW"/>
</dbReference>
<evidence type="ECO:0000313" key="13">
    <source>
        <dbReference type="Proteomes" id="UP000019373"/>
    </source>
</evidence>
<feature type="compositionally biased region" description="Basic and acidic residues" evidence="8">
    <location>
        <begin position="92"/>
        <end position="105"/>
    </location>
</feature>
<keyword evidence="3" id="KW-0158">Chromosome</keyword>
<dbReference type="GO" id="GO:0005634">
    <property type="term" value="C:nucleus"/>
    <property type="evidence" value="ECO:0007669"/>
    <property type="project" value="UniProtKB-SubCell"/>
</dbReference>
<feature type="region of interest" description="Disordered" evidence="8">
    <location>
        <begin position="730"/>
        <end position="757"/>
    </location>
</feature>
<keyword evidence="7" id="KW-0539">Nucleus</keyword>
<dbReference type="GeneID" id="19242749"/>
<dbReference type="InterPro" id="IPR050777">
    <property type="entry name" value="SET2_Histone-Lys_MeTrsfase"/>
</dbReference>
<sequence>MPLRQTELCFGTKSDPKQANGTPAMHSPWPEPSRPSTAPSETLPADDDPDTIIVDCTGHQPQLPTPAESTTDASSASSHDIYIQQISQSKPRRVDPKTGARQQSRDYIVETTLSEKGRSVSGETLVTNASQSSLLRSGIAVLDLPWSVTSLVKHQDTIDAESWSQNGGSSASNVEEDHLRVEKAAAKRAKMEENAKHWNARKKAAEEKATRRSSRGSMLERAGEAVSGLTASVLGKPPKKAVGIARDRLEDIKRRASLRPRSMVEPLISTTPALEGPQAKIRRLSDGDLDKDSRTAEALIKPNKPPPVRREKRWLASGLYTGQTRDFDDTHSESKNKRKHDDVAPIRENRTLPLPIFAGERLMKQGRDFKLPYDVFSPLPPGQPRPDEWRKTNKNVFVGDAAQVWRHSKPREHSTCMCTQETGCDENCMNRFMFYECDDRNCNLAECSNRSFQSLAQRSKKGGKYNVGVEVIQTRDRGFGVRSNRTFEPNQIIVEYTGEIITQDECDKRMRTLYKNNECYYLMLFDQNMIIDATRGSIARFVNHSCEPNCRMEKWTVGDKPRMALFAGDKGIMTGDELTYDYNFDPFSQKNVQECRCGSSKCRGVLGPKAKEERKPKPEKELGTSAASRLAGAKRKIADILDERTDCWNKRPKIGVPASAAAALKRITTTKSKSRSPARTPVYSSTQPSPSKPVSRAALVKKPALRAANLSNRGVTTRRPSILKRIVDGATQKPTTRRTASHSSSSEALLEGQIEKPLTRAESVKAKAASIRKNAVSIVRGAGGGT</sequence>
<dbReference type="AlphaFoldDB" id="U1GEP5"/>
<keyword evidence="13" id="KW-1185">Reference proteome</keyword>
<keyword evidence="6" id="KW-0949">S-adenosyl-L-methionine</keyword>
<dbReference type="Gene3D" id="2.170.270.10">
    <property type="entry name" value="SET domain"/>
    <property type="match status" value="1"/>
</dbReference>